<reference evidence="2 3" key="1">
    <citation type="submission" date="2016-10" db="EMBL/GenBank/DDBJ databases">
        <authorList>
            <person name="de Groot N.N."/>
        </authorList>
    </citation>
    <scope>NUCLEOTIDE SEQUENCE [LARGE SCALE GENOMIC DNA]</scope>
    <source>
        <strain evidence="2 3">L 420-91</strain>
    </source>
</reference>
<dbReference type="GeneID" id="97140082"/>
<protein>
    <submittedName>
        <fullName evidence="2">Uncharacterized protein</fullName>
    </submittedName>
</protein>
<evidence type="ECO:0000313" key="4">
    <source>
        <dbReference type="Proteomes" id="UP000826616"/>
    </source>
</evidence>
<dbReference type="EMBL" id="CP080764">
    <property type="protein sequence ID" value="QYY43063.1"/>
    <property type="molecule type" value="Genomic_DNA"/>
</dbReference>
<evidence type="ECO:0000313" key="2">
    <source>
        <dbReference type="EMBL" id="SDH57219.1"/>
    </source>
</evidence>
<keyword evidence="4" id="KW-1185">Reference proteome</keyword>
<evidence type="ECO:0000313" key="3">
    <source>
        <dbReference type="Proteomes" id="UP000198956"/>
    </source>
</evidence>
<dbReference type="Proteomes" id="UP000198956">
    <property type="component" value="Unassembled WGS sequence"/>
</dbReference>
<proteinExistence type="predicted"/>
<evidence type="ECO:0000313" key="1">
    <source>
        <dbReference type="EMBL" id="QYY43063.1"/>
    </source>
</evidence>
<organism evidence="2 3">
    <name type="scientific">Aneurinibacillus thermoaerophilus</name>
    <dbReference type="NCBI Taxonomy" id="143495"/>
    <lineage>
        <taxon>Bacteria</taxon>
        <taxon>Bacillati</taxon>
        <taxon>Bacillota</taxon>
        <taxon>Bacilli</taxon>
        <taxon>Bacillales</taxon>
        <taxon>Paenibacillaceae</taxon>
        <taxon>Aneurinibacillus group</taxon>
        <taxon>Aneurinibacillus</taxon>
    </lineage>
</organism>
<dbReference type="EMBL" id="FNDE01000033">
    <property type="protein sequence ID" value="SDH57219.1"/>
    <property type="molecule type" value="Genomic_DNA"/>
</dbReference>
<name>A0A1G8DID5_ANETH</name>
<reference evidence="1 4" key="2">
    <citation type="submission" date="2021-08" db="EMBL/GenBank/DDBJ databases">
        <title>Complete genome sequence of the strain Aneurinibacillus thermoaerophilus CCM 8960.</title>
        <authorList>
            <person name="Musilova J."/>
            <person name="Kourilova X."/>
            <person name="Pernicova I."/>
            <person name="Bezdicek M."/>
            <person name="Lengerova M."/>
            <person name="Obruca S."/>
            <person name="Sedlar K."/>
        </authorList>
    </citation>
    <scope>NUCLEOTIDE SEQUENCE [LARGE SCALE GENOMIC DNA]</scope>
    <source>
        <strain evidence="1 4">CCM 8960</strain>
    </source>
</reference>
<dbReference type="AlphaFoldDB" id="A0A1G8DID5"/>
<sequence length="71" mass="7963">MDICYTGLKIYWGNGQKNNARVFGEKINASAVKQKEGEDMLRVTPEAIAKLKETMEYPKQDILRIFIAGAG</sequence>
<accession>A0A1G8DID5</accession>
<dbReference type="RefSeq" id="WP_057900079.1">
    <property type="nucleotide sequence ID" value="NZ_CP080764.1"/>
</dbReference>
<dbReference type="Proteomes" id="UP000826616">
    <property type="component" value="Chromosome"/>
</dbReference>
<gene>
    <name evidence="1" type="ORF">K3F53_01745</name>
    <name evidence="2" type="ORF">SAMN04489735_103327</name>
</gene>